<dbReference type="Proteomes" id="UP001162992">
    <property type="component" value="Chromosome 4"/>
</dbReference>
<evidence type="ECO:0000313" key="2">
    <source>
        <dbReference type="Proteomes" id="UP001162992"/>
    </source>
</evidence>
<protein>
    <submittedName>
        <fullName evidence="1">Uncharacterized protein</fullName>
    </submittedName>
</protein>
<proteinExistence type="predicted"/>
<organism evidence="1 2">
    <name type="scientific">Diphasiastrum complanatum</name>
    <name type="common">Issler's clubmoss</name>
    <name type="synonym">Lycopodium complanatum</name>
    <dbReference type="NCBI Taxonomy" id="34168"/>
    <lineage>
        <taxon>Eukaryota</taxon>
        <taxon>Viridiplantae</taxon>
        <taxon>Streptophyta</taxon>
        <taxon>Embryophyta</taxon>
        <taxon>Tracheophyta</taxon>
        <taxon>Lycopodiopsida</taxon>
        <taxon>Lycopodiales</taxon>
        <taxon>Lycopodiaceae</taxon>
        <taxon>Lycopodioideae</taxon>
        <taxon>Diphasiastrum</taxon>
    </lineage>
</organism>
<comment type="caution">
    <text evidence="1">The sequence shown here is derived from an EMBL/GenBank/DDBJ whole genome shotgun (WGS) entry which is preliminary data.</text>
</comment>
<keyword evidence="2" id="KW-1185">Reference proteome</keyword>
<dbReference type="EMBL" id="CM055095">
    <property type="protein sequence ID" value="KAJ7560627.1"/>
    <property type="molecule type" value="Genomic_DNA"/>
</dbReference>
<evidence type="ECO:0000313" key="1">
    <source>
        <dbReference type="EMBL" id="KAJ7560627.1"/>
    </source>
</evidence>
<name>A0ACC2E2V6_DIPCM</name>
<accession>A0ACC2E2V6</accession>
<reference evidence="2" key="1">
    <citation type="journal article" date="2024" name="Proc. Natl. Acad. Sci. U.S.A.">
        <title>Extraordinary preservation of gene collinearity over three hundred million years revealed in homosporous lycophytes.</title>
        <authorList>
            <person name="Li C."/>
            <person name="Wickell D."/>
            <person name="Kuo L.Y."/>
            <person name="Chen X."/>
            <person name="Nie B."/>
            <person name="Liao X."/>
            <person name="Peng D."/>
            <person name="Ji J."/>
            <person name="Jenkins J."/>
            <person name="Williams M."/>
            <person name="Shu S."/>
            <person name="Plott C."/>
            <person name="Barry K."/>
            <person name="Rajasekar S."/>
            <person name="Grimwood J."/>
            <person name="Han X."/>
            <person name="Sun S."/>
            <person name="Hou Z."/>
            <person name="He W."/>
            <person name="Dai G."/>
            <person name="Sun C."/>
            <person name="Schmutz J."/>
            <person name="Leebens-Mack J.H."/>
            <person name="Li F.W."/>
            <person name="Wang L."/>
        </authorList>
    </citation>
    <scope>NUCLEOTIDE SEQUENCE [LARGE SCALE GENOMIC DNA]</scope>
    <source>
        <strain evidence="2">cv. PW_Plant_1</strain>
    </source>
</reference>
<sequence>MMESDTTTEEKEEEEEEEDDDDDEDEEVVKEESMFEIKDGEAAITCYYSEDALMVGLCKLTWLGGHMAVLAALFWGIFLIIRFTFLWRLNVYSRVATERSSWEASIVVGTEVGLLAMAVLLVLLIPRMIMTWTTALVFEFIFGRGHGRQEVIVEDGSKMAVELSISTLKRVVREGNRVAFTVALLCLLSALFSKYALYFENEMISMR</sequence>
<gene>
    <name evidence="1" type="ORF">O6H91_04G137500</name>
</gene>